<evidence type="ECO:0000256" key="1">
    <source>
        <dbReference type="SAM" id="MobiDB-lite"/>
    </source>
</evidence>
<gene>
    <name evidence="2" type="ORF">GDO78_014874</name>
</gene>
<sequence length="179" mass="19858">MFGRKKKKRKLQNFPSRSDSTSGNSEFNGEYLQHFSYIFCVRLCCCRCSKRLLSITILKRTISLCRNLAIRSTAGGLRSRTQGVQTGLGSAHRTQWAKTTYKVQEAKAKRPLSSGEVQKAFSPLLTPPTPFNHQVIVPGSGKVDDPQSSYEWGCRTGPMCCRRYSNPAGSSVGQFGGRV</sequence>
<evidence type="ECO:0000313" key="2">
    <source>
        <dbReference type="EMBL" id="KAG9462115.1"/>
    </source>
</evidence>
<feature type="region of interest" description="Disordered" evidence="1">
    <location>
        <begin position="1"/>
        <end position="24"/>
    </location>
</feature>
<dbReference type="AlphaFoldDB" id="A0A8J6E452"/>
<feature type="compositionally biased region" description="Basic residues" evidence="1">
    <location>
        <begin position="1"/>
        <end position="11"/>
    </location>
</feature>
<name>A0A8J6E452_ELECQ</name>
<protein>
    <submittedName>
        <fullName evidence="2">Uncharacterized protein</fullName>
    </submittedName>
</protein>
<organism evidence="2 3">
    <name type="scientific">Eleutherodactylus coqui</name>
    <name type="common">Puerto Rican coqui</name>
    <dbReference type="NCBI Taxonomy" id="57060"/>
    <lineage>
        <taxon>Eukaryota</taxon>
        <taxon>Metazoa</taxon>
        <taxon>Chordata</taxon>
        <taxon>Craniata</taxon>
        <taxon>Vertebrata</taxon>
        <taxon>Euteleostomi</taxon>
        <taxon>Amphibia</taxon>
        <taxon>Batrachia</taxon>
        <taxon>Anura</taxon>
        <taxon>Neobatrachia</taxon>
        <taxon>Hyloidea</taxon>
        <taxon>Eleutherodactylidae</taxon>
        <taxon>Eleutherodactylinae</taxon>
        <taxon>Eleutherodactylus</taxon>
        <taxon>Eleutherodactylus</taxon>
    </lineage>
</organism>
<evidence type="ECO:0000313" key="3">
    <source>
        <dbReference type="Proteomes" id="UP000770717"/>
    </source>
</evidence>
<dbReference type="Proteomes" id="UP000770717">
    <property type="component" value="Unassembled WGS sequence"/>
</dbReference>
<feature type="compositionally biased region" description="Polar residues" evidence="1">
    <location>
        <begin position="13"/>
        <end position="24"/>
    </location>
</feature>
<accession>A0A8J6E452</accession>
<keyword evidence="3" id="KW-1185">Reference proteome</keyword>
<comment type="caution">
    <text evidence="2">The sequence shown here is derived from an EMBL/GenBank/DDBJ whole genome shotgun (WGS) entry which is preliminary data.</text>
</comment>
<dbReference type="EMBL" id="WNTK01013440">
    <property type="protein sequence ID" value="KAG9462115.1"/>
    <property type="molecule type" value="Genomic_DNA"/>
</dbReference>
<proteinExistence type="predicted"/>
<reference evidence="2" key="1">
    <citation type="thesis" date="2020" institute="ProQuest LLC" country="789 East Eisenhower Parkway, Ann Arbor, MI, USA">
        <title>Comparative Genomics and Chromosome Evolution.</title>
        <authorList>
            <person name="Mudd A.B."/>
        </authorList>
    </citation>
    <scope>NUCLEOTIDE SEQUENCE</scope>
    <source>
        <strain evidence="2">HN-11 Male</strain>
        <tissue evidence="2">Kidney and liver</tissue>
    </source>
</reference>